<keyword evidence="4" id="KW-0472">Membrane</keyword>
<keyword evidence="1" id="KW-0805">Transcription regulation</keyword>
<evidence type="ECO:0000256" key="2">
    <source>
        <dbReference type="ARBA" id="ARBA00023125"/>
    </source>
</evidence>
<dbReference type="PROSITE" id="PS00041">
    <property type="entry name" value="HTH_ARAC_FAMILY_1"/>
    <property type="match status" value="1"/>
</dbReference>
<evidence type="ECO:0000256" key="1">
    <source>
        <dbReference type="ARBA" id="ARBA00023015"/>
    </source>
</evidence>
<dbReference type="InterPro" id="IPR009057">
    <property type="entry name" value="Homeodomain-like_sf"/>
</dbReference>
<comment type="caution">
    <text evidence="6">The sequence shown here is derived from an EMBL/GenBank/DDBJ whole genome shotgun (WGS) entry which is preliminary data.</text>
</comment>
<evidence type="ECO:0000259" key="5">
    <source>
        <dbReference type="PROSITE" id="PS01124"/>
    </source>
</evidence>
<dbReference type="InterPro" id="IPR018060">
    <property type="entry name" value="HTH_AraC"/>
</dbReference>
<evidence type="ECO:0000256" key="3">
    <source>
        <dbReference type="ARBA" id="ARBA00023163"/>
    </source>
</evidence>
<evidence type="ECO:0000256" key="4">
    <source>
        <dbReference type="SAM" id="Phobius"/>
    </source>
</evidence>
<dbReference type="PANTHER" id="PTHR43280">
    <property type="entry name" value="ARAC-FAMILY TRANSCRIPTIONAL REGULATOR"/>
    <property type="match status" value="1"/>
</dbReference>
<keyword evidence="4" id="KW-1133">Transmembrane helix</keyword>
<reference evidence="6 7" key="1">
    <citation type="submission" date="2021-03" db="EMBL/GenBank/DDBJ databases">
        <title>Genomic Encyclopedia of Type Strains, Phase IV (KMG-IV): sequencing the most valuable type-strain genomes for metagenomic binning, comparative biology and taxonomic classification.</title>
        <authorList>
            <person name="Goeker M."/>
        </authorList>
    </citation>
    <scope>NUCLEOTIDE SEQUENCE [LARGE SCALE GENOMIC DNA]</scope>
    <source>
        <strain evidence="6 7">DSM 26048</strain>
    </source>
</reference>
<dbReference type="RefSeq" id="WP_209968273.1">
    <property type="nucleotide sequence ID" value="NZ_JAGGLB010000001.1"/>
</dbReference>
<accession>A0ABS4ILH4</accession>
<keyword evidence="2" id="KW-0238">DNA-binding</keyword>
<keyword evidence="4" id="KW-0812">Transmembrane</keyword>
<feature type="domain" description="HTH araC/xylS-type" evidence="5">
    <location>
        <begin position="618"/>
        <end position="716"/>
    </location>
</feature>
<dbReference type="Proteomes" id="UP001519287">
    <property type="component" value="Unassembled WGS sequence"/>
</dbReference>
<keyword evidence="3" id="KW-0804">Transcription</keyword>
<dbReference type="SMART" id="SM00342">
    <property type="entry name" value="HTH_ARAC"/>
    <property type="match status" value="1"/>
</dbReference>
<proteinExistence type="predicted"/>
<gene>
    <name evidence="6" type="ORF">J2Z66_000014</name>
</gene>
<dbReference type="InterPro" id="IPR018062">
    <property type="entry name" value="HTH_AraC-typ_CS"/>
</dbReference>
<evidence type="ECO:0000313" key="6">
    <source>
        <dbReference type="EMBL" id="MBP1988419.1"/>
    </source>
</evidence>
<evidence type="ECO:0000313" key="7">
    <source>
        <dbReference type="Proteomes" id="UP001519287"/>
    </source>
</evidence>
<organism evidence="6 7">
    <name type="scientific">Paenibacillus eucommiae</name>
    <dbReference type="NCBI Taxonomy" id="1355755"/>
    <lineage>
        <taxon>Bacteria</taxon>
        <taxon>Bacillati</taxon>
        <taxon>Bacillota</taxon>
        <taxon>Bacilli</taxon>
        <taxon>Bacillales</taxon>
        <taxon>Paenibacillaceae</taxon>
        <taxon>Paenibacillus</taxon>
    </lineage>
</organism>
<feature type="transmembrane region" description="Helical" evidence="4">
    <location>
        <begin position="14"/>
        <end position="35"/>
    </location>
</feature>
<dbReference type="EMBL" id="JAGGLB010000001">
    <property type="protein sequence ID" value="MBP1988419.1"/>
    <property type="molecule type" value="Genomic_DNA"/>
</dbReference>
<protein>
    <submittedName>
        <fullName evidence="6">AraC-like DNA-binding protein</fullName>
    </submittedName>
</protein>
<dbReference type="Gene3D" id="1.10.10.60">
    <property type="entry name" value="Homeodomain-like"/>
    <property type="match status" value="2"/>
</dbReference>
<dbReference type="Pfam" id="PF12833">
    <property type="entry name" value="HTH_18"/>
    <property type="match status" value="1"/>
</dbReference>
<sequence length="719" mass="82490">MTGKWGRLSFKKKLLLYSLFLCIVPLPILGTLSYYTAVANVEEEVNRSQQIILGQIEQQLTGFMKRLEMISVHIATDPNVLEDLRQGPLLDPLDSITTLNVSARQYRAVSDIRFKMSLLYTGFKMVYSEEYGQIQAKRFPLANLLDLSIPIYPGSVIVPPKTYANQKDMILLRSIPVQSSPAEQIGTLMLEVNTNSLFDVLRSTGTNENEGRQVLVIDDLGRIIVSSNYAEVGTMLTPGMGLYDFWMTRKAAYSHYNSDQIEYKLNSIKSAFNDWTYMTITPTKELRQRANHIKQFTWTMTGILTGVWLIFSIIGTQRFSFPFKRMYEKLPELQENTLLKMLRGEPADKDFVLQNNFLQTCFWFYIIVIERESPKASVEADVPDQGLSDRELAALLQVLVKKRHPCLFAIEGSGKIVFVVGIADPDEDGDQAMFALGTLLLEEVKRQSGDPAALVIGRGFRHYRQLGEKFREAEDLIGYKFILGTEKVITAQMTESFSVKQSNRFFVKWHKMIVTSIIEGEVSQAAEHFEMMIAQLSAHVPNPELILGSLNYLMGEIDTRLQEMGHDLSELIDDERYDQLSSLPSIEHAKSWFCTVFFPALERHLEQFQQQGKKRLTRELIEYMELHYDQDLSLQLLSDRFAVSSSHISRLIKNETGYSFVEYLIQLRISKAKEWLAHTDMALKEISERLRYTNSQNFSRIFKQVTGMPPGKYRNQSRD</sequence>
<dbReference type="PROSITE" id="PS01124">
    <property type="entry name" value="HTH_ARAC_FAMILY_2"/>
    <property type="match status" value="1"/>
</dbReference>
<feature type="transmembrane region" description="Helical" evidence="4">
    <location>
        <begin position="296"/>
        <end position="316"/>
    </location>
</feature>
<name>A0ABS4ILH4_9BACL</name>
<dbReference type="PANTHER" id="PTHR43280:SF2">
    <property type="entry name" value="HTH-TYPE TRANSCRIPTIONAL REGULATOR EXSA"/>
    <property type="match status" value="1"/>
</dbReference>
<dbReference type="SUPFAM" id="SSF46689">
    <property type="entry name" value="Homeodomain-like"/>
    <property type="match status" value="2"/>
</dbReference>
<keyword evidence="7" id="KW-1185">Reference proteome</keyword>